<dbReference type="AlphaFoldDB" id="F9YT24"/>
<dbReference type="SUPFAM" id="SSF56925">
    <property type="entry name" value="OMPA-like"/>
    <property type="match status" value="1"/>
</dbReference>
<dbReference type="EMBL" id="CP002113">
    <property type="protein sequence ID" value="AEK22766.1"/>
    <property type="molecule type" value="Genomic_DNA"/>
</dbReference>
<dbReference type="RefSeq" id="WP_013996757.1">
    <property type="nucleotide sequence ID" value="NC_015846.1"/>
</dbReference>
<feature type="chain" id="PRO_5003392349" description="Outer membrane protein beta-barrel domain-containing protein" evidence="1">
    <location>
        <begin position="20"/>
        <end position="175"/>
    </location>
</feature>
<evidence type="ECO:0000313" key="2">
    <source>
        <dbReference type="EMBL" id="AEK22766.1"/>
    </source>
</evidence>
<organism evidence="2 3">
    <name type="scientific">Capnocytophaga canimorsus (strain 5)</name>
    <dbReference type="NCBI Taxonomy" id="860228"/>
    <lineage>
        <taxon>Bacteria</taxon>
        <taxon>Pseudomonadati</taxon>
        <taxon>Bacteroidota</taxon>
        <taxon>Flavobacteriia</taxon>
        <taxon>Flavobacteriales</taxon>
        <taxon>Flavobacteriaceae</taxon>
        <taxon>Capnocytophaga</taxon>
    </lineage>
</organism>
<dbReference type="Gene3D" id="2.40.160.20">
    <property type="match status" value="1"/>
</dbReference>
<dbReference type="HOGENOM" id="CLU_123301_1_0_10"/>
<dbReference type="OrthoDB" id="658990at2"/>
<protein>
    <recommendedName>
        <fullName evidence="4">Outer membrane protein beta-barrel domain-containing protein</fullName>
    </recommendedName>
</protein>
<dbReference type="InterPro" id="IPR011250">
    <property type="entry name" value="OMP/PagP_B-barrel"/>
</dbReference>
<evidence type="ECO:0000256" key="1">
    <source>
        <dbReference type="SAM" id="SignalP"/>
    </source>
</evidence>
<keyword evidence="3" id="KW-1185">Reference proteome</keyword>
<sequence length="175" mass="18800">MKKIILFFGFLATITVASAQGTLEKGATQLNAGFGFSSWGIPVYVGLDYGIADDITIGGEISFRTDSKRYHETKVTYNGLGIGANGNYHFNRLLNLPNEFDFYAGVNLTYYNWTSNVSGGSYSGSWAYDSGLGWGLQTGGRYFFSNTFGVNLEFGLAGVSGATGSGGKIGITYKF</sequence>
<gene>
    <name evidence="2" type="ordered locus">Ccan_06460</name>
</gene>
<accession>F9YT24</accession>
<name>F9YT24_CAPCC</name>
<dbReference type="STRING" id="860228.Ccan_06460"/>
<feature type="signal peptide" evidence="1">
    <location>
        <begin position="1"/>
        <end position="19"/>
    </location>
</feature>
<dbReference type="KEGG" id="ccm:Ccan_06460"/>
<dbReference type="eggNOG" id="COG3637">
    <property type="taxonomic scope" value="Bacteria"/>
</dbReference>
<keyword evidence="1" id="KW-0732">Signal</keyword>
<dbReference type="Proteomes" id="UP000008895">
    <property type="component" value="Chromosome"/>
</dbReference>
<reference evidence="2 3" key="1">
    <citation type="journal article" date="2011" name="J. Bacteriol.">
        <title>Complete genome sequence of the dog commensal and human pathogen Capnocytophaga canimorsus strain 5.</title>
        <authorList>
            <person name="Manfredi P."/>
            <person name="Pagni M."/>
            <person name="Cornelis G.R."/>
        </authorList>
    </citation>
    <scope>NUCLEOTIDE SEQUENCE [LARGE SCALE GENOMIC DNA]</scope>
    <source>
        <strain evidence="3">5</strain>
    </source>
</reference>
<evidence type="ECO:0008006" key="4">
    <source>
        <dbReference type="Google" id="ProtNLM"/>
    </source>
</evidence>
<proteinExistence type="predicted"/>
<evidence type="ECO:0000313" key="3">
    <source>
        <dbReference type="Proteomes" id="UP000008895"/>
    </source>
</evidence>